<organism evidence="2 3">
    <name type="scientific">Legionella shakespearei DSM 23087</name>
    <dbReference type="NCBI Taxonomy" id="1122169"/>
    <lineage>
        <taxon>Bacteria</taxon>
        <taxon>Pseudomonadati</taxon>
        <taxon>Pseudomonadota</taxon>
        <taxon>Gammaproteobacteria</taxon>
        <taxon>Legionellales</taxon>
        <taxon>Legionellaceae</taxon>
        <taxon>Legionella</taxon>
    </lineage>
</organism>
<dbReference type="EC" id="1.14.-.-" evidence="2"/>
<gene>
    <name evidence="2" type="ORF">Lsha_2747</name>
</gene>
<dbReference type="eggNOG" id="COG2124">
    <property type="taxonomic scope" value="Bacteria"/>
</dbReference>
<dbReference type="Proteomes" id="UP000054600">
    <property type="component" value="Unassembled WGS sequence"/>
</dbReference>
<dbReference type="Pfam" id="PF00067">
    <property type="entry name" value="p450"/>
    <property type="match status" value="1"/>
</dbReference>
<evidence type="ECO:0000313" key="3">
    <source>
        <dbReference type="Proteomes" id="UP000054600"/>
    </source>
</evidence>
<name>A0A0W0YKE9_9GAMM</name>
<comment type="similarity">
    <text evidence="1">Belongs to the cytochrome P450 family.</text>
</comment>
<dbReference type="SUPFAM" id="SSF48264">
    <property type="entry name" value="Cytochrome P450"/>
    <property type="match status" value="1"/>
</dbReference>
<dbReference type="AlphaFoldDB" id="A0A0W0YKE9"/>
<dbReference type="InterPro" id="IPR001128">
    <property type="entry name" value="Cyt_P450"/>
</dbReference>
<sequence>MDEMTRDDWDPRDESVLQNQRSAYDKMREKCPVAHSDFMGWSLFRHQDITTVLSEPGTFNNQSQFLAIPNGMDPPIHEQYRKALAPNFSKKQMASLEPQARKIARDFIDSIPFNEKTELMRSFVTPFAFKTLCAFLGWSEQQWEFLSGWANDNQHAAFNRDQTAGKALATLFSECVKPNLDKHRASLEFENNATDALLKTDVDGTKLDDEQIVSILRNWAAGHGTVAAGLSILLFHLAQDFNLQDRLRNDHKLIPQAIEEILRVDGPLVANRRVTTREVKIADRTIPQGENLSLMWIAANRDPRIFDEPNIIKLEGTRSIV</sequence>
<protein>
    <submittedName>
        <fullName evidence="2">Cytochrome P450</fullName>
        <ecNumber evidence="2">1.14.-.-</ecNumber>
    </submittedName>
</protein>
<comment type="caution">
    <text evidence="2">The sequence shown here is derived from an EMBL/GenBank/DDBJ whole genome shotgun (WGS) entry which is preliminary data.</text>
</comment>
<dbReference type="PANTHER" id="PTHR46696">
    <property type="entry name" value="P450, PUTATIVE (EUROFUNG)-RELATED"/>
    <property type="match status" value="1"/>
</dbReference>
<keyword evidence="2" id="KW-0560">Oxidoreductase</keyword>
<dbReference type="InterPro" id="IPR036396">
    <property type="entry name" value="Cyt_P450_sf"/>
</dbReference>
<accession>A0A0W0YKE9</accession>
<dbReference type="GO" id="GO:0005506">
    <property type="term" value="F:iron ion binding"/>
    <property type="evidence" value="ECO:0007669"/>
    <property type="project" value="InterPro"/>
</dbReference>
<evidence type="ECO:0000313" key="2">
    <source>
        <dbReference type="EMBL" id="KTD57365.1"/>
    </source>
</evidence>
<dbReference type="EMBL" id="LNYW01000069">
    <property type="protein sequence ID" value="KTD57365.1"/>
    <property type="molecule type" value="Genomic_DNA"/>
</dbReference>
<dbReference type="RefSeq" id="WP_018576410.1">
    <property type="nucleotide sequence ID" value="NZ_KB892386.1"/>
</dbReference>
<dbReference type="STRING" id="1122169.Lsha_2747"/>
<dbReference type="PATRIC" id="fig|1122169.6.peg.3155"/>
<proteinExistence type="inferred from homology"/>
<reference evidence="2 3" key="1">
    <citation type="submission" date="2015-11" db="EMBL/GenBank/DDBJ databases">
        <title>Genomic analysis of 38 Legionella species identifies large and diverse effector repertoires.</title>
        <authorList>
            <person name="Burstein D."/>
            <person name="Amaro F."/>
            <person name="Zusman T."/>
            <person name="Lifshitz Z."/>
            <person name="Cohen O."/>
            <person name="Gilbert J.A."/>
            <person name="Pupko T."/>
            <person name="Shuman H.A."/>
            <person name="Segal G."/>
        </authorList>
    </citation>
    <scope>NUCLEOTIDE SEQUENCE [LARGE SCALE GENOMIC DNA]</scope>
    <source>
        <strain evidence="2 3">ATCC 49655</strain>
    </source>
</reference>
<evidence type="ECO:0000256" key="1">
    <source>
        <dbReference type="ARBA" id="ARBA00010617"/>
    </source>
</evidence>
<dbReference type="GO" id="GO:0016705">
    <property type="term" value="F:oxidoreductase activity, acting on paired donors, with incorporation or reduction of molecular oxygen"/>
    <property type="evidence" value="ECO:0007669"/>
    <property type="project" value="InterPro"/>
</dbReference>
<dbReference type="Gene3D" id="1.10.630.10">
    <property type="entry name" value="Cytochrome P450"/>
    <property type="match status" value="1"/>
</dbReference>
<dbReference type="GO" id="GO:0004497">
    <property type="term" value="F:monooxygenase activity"/>
    <property type="evidence" value="ECO:0007669"/>
    <property type="project" value="InterPro"/>
</dbReference>
<dbReference type="OrthoDB" id="4258484at2"/>
<keyword evidence="3" id="KW-1185">Reference proteome</keyword>
<dbReference type="PANTHER" id="PTHR46696:SF6">
    <property type="entry name" value="P450, PUTATIVE (EUROFUNG)-RELATED"/>
    <property type="match status" value="1"/>
</dbReference>
<dbReference type="GO" id="GO:0020037">
    <property type="term" value="F:heme binding"/>
    <property type="evidence" value="ECO:0007669"/>
    <property type="project" value="InterPro"/>
</dbReference>